<dbReference type="AlphaFoldDB" id="E3JCW8"/>
<evidence type="ECO:0000313" key="2">
    <source>
        <dbReference type="EMBL" id="ADP81107.1"/>
    </source>
</evidence>
<dbReference type="GO" id="GO:0030638">
    <property type="term" value="P:polyketide metabolic process"/>
    <property type="evidence" value="ECO:0007669"/>
    <property type="project" value="InterPro"/>
</dbReference>
<dbReference type="InParanoid" id="E3JCW8"/>
<proteinExistence type="predicted"/>
<dbReference type="EMBL" id="CP002299">
    <property type="protein sequence ID" value="ADP81107.1"/>
    <property type="molecule type" value="Genomic_DNA"/>
</dbReference>
<protein>
    <recommendedName>
        <fullName evidence="4">Ester cyclase</fullName>
    </recommendedName>
</protein>
<dbReference type="HOGENOM" id="CLU_100997_5_2_11"/>
<dbReference type="Gene3D" id="3.10.450.50">
    <property type="match status" value="1"/>
</dbReference>
<evidence type="ECO:0008006" key="4">
    <source>
        <dbReference type="Google" id="ProtNLM"/>
    </source>
</evidence>
<dbReference type="eggNOG" id="COG5485">
    <property type="taxonomic scope" value="Bacteria"/>
</dbReference>
<organism evidence="2 3">
    <name type="scientific">Pseudofrankia inefficax (strain DSM 45817 / CECT 9037 / DDB 130130 / EuI1c)</name>
    <name type="common">Frankia inefficax</name>
    <dbReference type="NCBI Taxonomy" id="298654"/>
    <lineage>
        <taxon>Bacteria</taxon>
        <taxon>Bacillati</taxon>
        <taxon>Actinomycetota</taxon>
        <taxon>Actinomycetes</taxon>
        <taxon>Frankiales</taxon>
        <taxon>Frankiaceae</taxon>
        <taxon>Pseudofrankia</taxon>
    </lineage>
</organism>
<reference evidence="2 3" key="1">
    <citation type="submission" date="2010-10" db="EMBL/GenBank/DDBJ databases">
        <title>Complete sequence of Frankia sp. EuI1c.</title>
        <authorList>
            <consortium name="US DOE Joint Genome Institute"/>
            <person name="Lucas S."/>
            <person name="Copeland A."/>
            <person name="Lapidus A."/>
            <person name="Cheng J.-F."/>
            <person name="Bruce D."/>
            <person name="Goodwin L."/>
            <person name="Pitluck S."/>
            <person name="Chertkov O."/>
            <person name="Detter J.C."/>
            <person name="Han C."/>
            <person name="Tapia R."/>
            <person name="Land M."/>
            <person name="Hauser L."/>
            <person name="Jeffries C."/>
            <person name="Kyrpides N."/>
            <person name="Ivanova N."/>
            <person name="Mikhailova N."/>
            <person name="Beauchemin N."/>
            <person name="Sen A."/>
            <person name="Sur S.A."/>
            <person name="Gtari M."/>
            <person name="Wall L."/>
            <person name="Tisa L."/>
            <person name="Woyke T."/>
        </authorList>
    </citation>
    <scope>NUCLEOTIDE SEQUENCE [LARGE SCALE GENOMIC DNA]</scope>
    <source>
        <strain evidence="3">DSM 45817 / CECT 9037 / EuI1c</strain>
    </source>
</reference>
<dbReference type="Proteomes" id="UP000002484">
    <property type="component" value="Chromosome"/>
</dbReference>
<accession>E3JCW8</accession>
<evidence type="ECO:0000256" key="1">
    <source>
        <dbReference type="SAM" id="MobiDB-lite"/>
    </source>
</evidence>
<name>E3JCW8_PSEI1</name>
<sequence length="170" mass="18155">MSIRAVVDSETLEANKAVVRRYFEEGVNQASPTVIDEIIALDAVDETRGPDAATLGREGFRQHAAWLAATADNVRTTITELVAEGDRVVAFWTISGYAKGLVFGVPGNGRYFEGISISSFTIRDGLVTRYSVLPDRLGVIAQLTAADDPAPGANGDEADEERVATGQVAR</sequence>
<gene>
    <name evidence="2" type="ordered locus">FraEuI1c_3084</name>
</gene>
<dbReference type="PANTHER" id="PTHR38436:SF1">
    <property type="entry name" value="ESTER CYCLASE"/>
    <property type="match status" value="1"/>
</dbReference>
<feature type="region of interest" description="Disordered" evidence="1">
    <location>
        <begin position="148"/>
        <end position="170"/>
    </location>
</feature>
<dbReference type="RefSeq" id="WP_013424225.1">
    <property type="nucleotide sequence ID" value="NC_014666.1"/>
</dbReference>
<dbReference type="InterPro" id="IPR032710">
    <property type="entry name" value="NTF2-like_dom_sf"/>
</dbReference>
<dbReference type="PANTHER" id="PTHR38436">
    <property type="entry name" value="POLYKETIDE CYCLASE SNOAL-LIKE DOMAIN"/>
    <property type="match status" value="1"/>
</dbReference>
<dbReference type="KEGG" id="fri:FraEuI1c_3084"/>
<evidence type="ECO:0000313" key="3">
    <source>
        <dbReference type="Proteomes" id="UP000002484"/>
    </source>
</evidence>
<keyword evidence="3" id="KW-1185">Reference proteome</keyword>
<dbReference type="OrthoDB" id="4543541at2"/>
<dbReference type="Pfam" id="PF07366">
    <property type="entry name" value="SnoaL"/>
    <property type="match status" value="1"/>
</dbReference>
<dbReference type="SUPFAM" id="SSF54427">
    <property type="entry name" value="NTF2-like"/>
    <property type="match status" value="1"/>
</dbReference>
<dbReference type="STRING" id="298654.FraEuI1c_3084"/>
<dbReference type="InterPro" id="IPR009959">
    <property type="entry name" value="Cyclase_SnoaL-like"/>
</dbReference>